<reference evidence="17" key="1">
    <citation type="journal article" date="2020" name="Stud. Mycol.">
        <title>101 Dothideomycetes genomes: a test case for predicting lifestyles and emergence of pathogens.</title>
        <authorList>
            <person name="Haridas S."/>
            <person name="Albert R."/>
            <person name="Binder M."/>
            <person name="Bloem J."/>
            <person name="Labutti K."/>
            <person name="Salamov A."/>
            <person name="Andreopoulos B."/>
            <person name="Baker S."/>
            <person name="Barry K."/>
            <person name="Bills G."/>
            <person name="Bluhm B."/>
            <person name="Cannon C."/>
            <person name="Castanera R."/>
            <person name="Culley D."/>
            <person name="Daum C."/>
            <person name="Ezra D."/>
            <person name="Gonzalez J."/>
            <person name="Henrissat B."/>
            <person name="Kuo A."/>
            <person name="Liang C."/>
            <person name="Lipzen A."/>
            <person name="Lutzoni F."/>
            <person name="Magnuson J."/>
            <person name="Mondo S."/>
            <person name="Nolan M."/>
            <person name="Ohm R."/>
            <person name="Pangilinan J."/>
            <person name="Park H.-J."/>
            <person name="Ramirez L."/>
            <person name="Alfaro M."/>
            <person name="Sun H."/>
            <person name="Tritt A."/>
            <person name="Yoshinaga Y."/>
            <person name="Zwiers L.-H."/>
            <person name="Turgeon B."/>
            <person name="Goodwin S."/>
            <person name="Spatafora J."/>
            <person name="Crous P."/>
            <person name="Grigoriev I."/>
        </authorList>
    </citation>
    <scope>NUCLEOTIDE SEQUENCE</scope>
    <source>
        <strain evidence="17">CBS 113818</strain>
    </source>
</reference>
<gene>
    <name evidence="17" type="ORF">CC86DRAFT_470548</name>
</gene>
<feature type="transmembrane region" description="Helical" evidence="15">
    <location>
        <begin position="171"/>
        <end position="201"/>
    </location>
</feature>
<keyword evidence="9 15" id="KW-1133">Transmembrane helix</keyword>
<evidence type="ECO:0000313" key="18">
    <source>
        <dbReference type="Proteomes" id="UP000799424"/>
    </source>
</evidence>
<organism evidence="17 18">
    <name type="scientific">Ophiobolus disseminans</name>
    <dbReference type="NCBI Taxonomy" id="1469910"/>
    <lineage>
        <taxon>Eukaryota</taxon>
        <taxon>Fungi</taxon>
        <taxon>Dikarya</taxon>
        <taxon>Ascomycota</taxon>
        <taxon>Pezizomycotina</taxon>
        <taxon>Dothideomycetes</taxon>
        <taxon>Pleosporomycetidae</taxon>
        <taxon>Pleosporales</taxon>
        <taxon>Pleosporineae</taxon>
        <taxon>Phaeosphaeriaceae</taxon>
        <taxon>Ophiobolus</taxon>
    </lineage>
</organism>
<keyword evidence="10 15" id="KW-0472">Membrane</keyword>
<dbReference type="PROSITE" id="PS51136">
    <property type="entry name" value="WAC"/>
    <property type="match status" value="1"/>
</dbReference>
<evidence type="ECO:0000256" key="10">
    <source>
        <dbReference type="ARBA" id="ARBA00023136"/>
    </source>
</evidence>
<keyword evidence="8" id="KW-0256">Endoplasmic reticulum</keyword>
<protein>
    <recommendedName>
        <fullName evidence="16">WAC domain-containing protein</fullName>
    </recommendedName>
</protein>
<feature type="region of interest" description="Disordered" evidence="14">
    <location>
        <begin position="1556"/>
        <end position="1578"/>
    </location>
</feature>
<feature type="domain" description="WAC" evidence="16">
    <location>
        <begin position="513"/>
        <end position="649"/>
    </location>
</feature>
<feature type="coiled-coil region" evidence="13">
    <location>
        <begin position="1493"/>
        <end position="1520"/>
    </location>
</feature>
<evidence type="ECO:0000256" key="5">
    <source>
        <dbReference type="ARBA" id="ARBA00022676"/>
    </source>
</evidence>
<feature type="compositionally biased region" description="Basic and acidic residues" evidence="14">
    <location>
        <begin position="1088"/>
        <end position="1097"/>
    </location>
</feature>
<feature type="region of interest" description="Disordered" evidence="14">
    <location>
        <begin position="1274"/>
        <end position="1322"/>
    </location>
</feature>
<feature type="transmembrane region" description="Helical" evidence="15">
    <location>
        <begin position="98"/>
        <end position="119"/>
    </location>
</feature>
<evidence type="ECO:0000256" key="9">
    <source>
        <dbReference type="ARBA" id="ARBA00022989"/>
    </source>
</evidence>
<keyword evidence="5" id="KW-0328">Glycosyltransferase</keyword>
<evidence type="ECO:0000256" key="1">
    <source>
        <dbReference type="ARBA" id="ARBA00004123"/>
    </source>
</evidence>
<dbReference type="UniPathway" id="UPA00378"/>
<evidence type="ECO:0000256" key="13">
    <source>
        <dbReference type="SAM" id="Coils"/>
    </source>
</evidence>
<keyword evidence="6" id="KW-0808">Transferase</keyword>
<feature type="transmembrane region" description="Helical" evidence="15">
    <location>
        <begin position="343"/>
        <end position="360"/>
    </location>
</feature>
<dbReference type="OrthoDB" id="1689333at2759"/>
<keyword evidence="11 12" id="KW-0539">Nucleus</keyword>
<evidence type="ECO:0000256" key="2">
    <source>
        <dbReference type="ARBA" id="ARBA00004477"/>
    </source>
</evidence>
<feature type="compositionally biased region" description="Low complexity" evidence="14">
    <location>
        <begin position="817"/>
        <end position="830"/>
    </location>
</feature>
<dbReference type="InterPro" id="IPR028941">
    <property type="entry name" value="WHIM2_dom"/>
</dbReference>
<feature type="transmembrane region" description="Helical" evidence="15">
    <location>
        <begin position="7"/>
        <end position="26"/>
    </location>
</feature>
<comment type="similarity">
    <text evidence="4">Belongs to the ALG6/ALG8 glucosyltransferase family.</text>
</comment>
<evidence type="ECO:0000256" key="14">
    <source>
        <dbReference type="SAM" id="MobiDB-lite"/>
    </source>
</evidence>
<feature type="transmembrane region" description="Helical" evidence="15">
    <location>
        <begin position="315"/>
        <end position="336"/>
    </location>
</feature>
<sequence>MSELYPSIAQCAIVATALKILLFPAYKSTDFEVHRNWLALTHSLPVKEWYYEKTSEWTLDYPPFFAYFEWLMSQVAAYVDPALLNVKALEYDSWQTVYFQRATVIITELVLVYALHLYVKTSKSKVTAHAAALSVLLSPGLLIIDHIHFQYNGFMYGVLVLSMVLARNNSTLLLSGLLFATLLCFKHIYLYLAPAYFVYLLRAYCLGQRDAFPYFNIRFLKCVKLGAGIVAIFASAFGPFALWGQMEQVFRRLFPFSRGLCHAYWAPNVWAMYSFIDRVLIYVAPRVGLLVNQDAVNSVTRGLVGDTSFAVLPDVVPLTCFLLTLGAQMPVLLRLLYKPTWEGFVGAVTLCGYASFLFGWHVHEKAILLVIIPFSLIALHDRRFFGAFRPLAVAGHVSLFPLLFTAAEFPIKTVYTILWLVLFLLAFDRLAPASPQPRIFLLDRFSFLYIALSIPLIAYCSLVHSLVFGARFEFLPLMFTSSYSAIGVVGSWVLYRRKPVKFEPLPKQLDDNTEVWVIDETGEVFIDYEKFLNRRDFYEQASTTSPTPRPRKKFTCESTGHTGFTFFEAKESEVRSTPVLEKGSLIVTTPQAEASKEINSILSDGLRSRVLEYVQFETTGRMDDLVNEVFDYFKDQFMVDDRVSIDNDSIRRFGKVTGINESSRMHNGFSGQSMDDSGRISSYEITLDDNDEKVIRYKNSDLQRDRNVYSKLLIKQFLRDAVKRDDWVGAPWKVLEHLAKRYGISTKMPDLKTREAMLAQRKAVHGNLTNGASPPVQQPFPHQAPNGHPPHVNGHGPQPQAPGQGQATFVNFSANGPQPYHPNHPNHQNHPNMGRPVHPDIRLHMQPCPPPAYLAHQQNHPPPHMMYNSGPPPHLRGTPLPPPPHFNSGPPPYLPHLGQHPMPMHPHFQTSFVHNPSAPPNNFPQPQQAPQLARPFEPVKYPMEDLEIKQPKTNPVRPSLKFFSDDVPAGVEAPADDKKTGILMKSLGPLLCTWETLNVHDTIYMLDSFTFDDFVGAMRFTDEDVECELFVEVHCSILKQIVNGSGKLQTPLPKMAESEDSEDEDSSKESTPTPEPEPPKRTTRSSLRKSEAQEMVKPRTPTPEPPKELHNAEQFVAEFNWIEQCKIRNFREGGWQAIVVALLYRLSFDPIQKDACDEILAQLCPPDEEPTIETIANHYVHLDVNLRVSALERILRLTIATEAFRDQLLAAAQDMTKLRKEKIDFQRKRKELADELFKLDLERKIHLPANTPASPIDAKMEDADISMASITSDIKDAPDAEANDSEELSVSKSRLRQSSKNKRKAAAEEARKEKAKKAKLEAEKTKKQKEWEKLLDSIEKKKEELRECEANINELDDDLRETMVHRSKVLGKDRFLNKYYWFEHNGMPFGGVPNSSTAEYGYANGRIWVQGPDEYELNVNLEEPAISQDRQRFGFDIPQRKNKEEGDTHLTKSTEWAYYDDPEDIDKLLVWFDERGLREKALRKELSAFRDRIAEYMGHMKKYLAEAEKEEDEEEDITARVSTRNKTYVDRDTTKDRCLLWTNSIMREEYGYNHIEEYEPPKKGKAKPVKAGKGKGKR</sequence>
<evidence type="ECO:0000256" key="12">
    <source>
        <dbReference type="PROSITE-ProRule" id="PRU00475"/>
    </source>
</evidence>
<comment type="subcellular location">
    <subcellularLocation>
        <location evidence="2">Endoplasmic reticulum membrane</location>
        <topology evidence="2">Multi-pass membrane protein</topology>
    </subcellularLocation>
    <subcellularLocation>
        <location evidence="1 12">Nucleus</location>
    </subcellularLocation>
</comment>
<dbReference type="GO" id="GO:0005634">
    <property type="term" value="C:nucleus"/>
    <property type="evidence" value="ECO:0007669"/>
    <property type="project" value="UniProtKB-SubCell"/>
</dbReference>
<feature type="compositionally biased region" description="Low complexity" evidence="14">
    <location>
        <begin position="796"/>
        <end position="807"/>
    </location>
</feature>
<feature type="region of interest" description="Disordered" evidence="14">
    <location>
        <begin position="1048"/>
        <end position="1108"/>
    </location>
</feature>
<evidence type="ECO:0000256" key="7">
    <source>
        <dbReference type="ARBA" id="ARBA00022692"/>
    </source>
</evidence>
<dbReference type="PANTHER" id="PTHR32075:SF6">
    <property type="entry name" value="ISWI CHROMATIN-REMODELING COMPLEX SUBUNIT YPL216W-RELATED"/>
    <property type="match status" value="1"/>
</dbReference>
<proteinExistence type="inferred from homology"/>
<dbReference type="GO" id="GO:0016758">
    <property type="term" value="F:hexosyltransferase activity"/>
    <property type="evidence" value="ECO:0007669"/>
    <property type="project" value="InterPro"/>
</dbReference>
<dbReference type="Proteomes" id="UP000799424">
    <property type="component" value="Unassembled WGS sequence"/>
</dbReference>
<dbReference type="GO" id="GO:0005789">
    <property type="term" value="C:endoplasmic reticulum membrane"/>
    <property type="evidence" value="ECO:0007669"/>
    <property type="project" value="UniProtKB-SubCell"/>
</dbReference>
<keyword evidence="13" id="KW-0175">Coiled coil</keyword>
<comment type="pathway">
    <text evidence="3">Protein modification; protein glycosylation.</text>
</comment>
<dbReference type="GO" id="GO:0031509">
    <property type="term" value="P:subtelomeric heterochromatin formation"/>
    <property type="evidence" value="ECO:0007669"/>
    <property type="project" value="TreeGrafter"/>
</dbReference>
<dbReference type="InterPro" id="IPR018501">
    <property type="entry name" value="DDT_dom"/>
</dbReference>
<dbReference type="PANTHER" id="PTHR32075">
    <property type="entry name" value="ISWI CHROMATIN-REMODELING COMPLEX SUBUNIT YPL216W-RELATED"/>
    <property type="match status" value="1"/>
</dbReference>
<evidence type="ECO:0000256" key="3">
    <source>
        <dbReference type="ARBA" id="ARBA00004922"/>
    </source>
</evidence>
<dbReference type="EMBL" id="MU006237">
    <property type="protein sequence ID" value="KAF2821300.1"/>
    <property type="molecule type" value="Genomic_DNA"/>
</dbReference>
<dbReference type="Pfam" id="PF02791">
    <property type="entry name" value="DDT"/>
    <property type="match status" value="1"/>
</dbReference>
<feature type="compositionally biased region" description="Basic residues" evidence="14">
    <location>
        <begin position="1293"/>
        <end position="1304"/>
    </location>
</feature>
<feature type="compositionally biased region" description="Basic and acidic residues" evidence="14">
    <location>
        <begin position="1305"/>
        <end position="1322"/>
    </location>
</feature>
<dbReference type="GO" id="GO:0000781">
    <property type="term" value="C:chromosome, telomeric region"/>
    <property type="evidence" value="ECO:0007669"/>
    <property type="project" value="GOC"/>
</dbReference>
<dbReference type="InterPro" id="IPR013136">
    <property type="entry name" value="WSTF_Acf1_Cbp146"/>
</dbReference>
<keyword evidence="7 15" id="KW-0812">Transmembrane</keyword>
<evidence type="ECO:0000259" key="16">
    <source>
        <dbReference type="PROSITE" id="PS51136"/>
    </source>
</evidence>
<keyword evidence="18" id="KW-1185">Reference proteome</keyword>
<dbReference type="Pfam" id="PF10537">
    <property type="entry name" value="WAC_Acf1_DNA_bd"/>
    <property type="match status" value="1"/>
</dbReference>
<dbReference type="GO" id="GO:0000785">
    <property type="term" value="C:chromatin"/>
    <property type="evidence" value="ECO:0007669"/>
    <property type="project" value="UniProtKB-ARBA"/>
</dbReference>
<feature type="transmembrane region" description="Helical" evidence="15">
    <location>
        <begin position="397"/>
        <end position="427"/>
    </location>
</feature>
<feature type="region of interest" description="Disordered" evidence="14">
    <location>
        <begin position="769"/>
        <end position="830"/>
    </location>
</feature>
<evidence type="ECO:0000313" key="17">
    <source>
        <dbReference type="EMBL" id="KAF2821300.1"/>
    </source>
</evidence>
<evidence type="ECO:0000256" key="15">
    <source>
        <dbReference type="SAM" id="Phobius"/>
    </source>
</evidence>
<dbReference type="Pfam" id="PF15613">
    <property type="entry name" value="WSD"/>
    <property type="match status" value="1"/>
</dbReference>
<feature type="transmembrane region" description="Helical" evidence="15">
    <location>
        <begin position="131"/>
        <end position="151"/>
    </location>
</feature>
<accession>A0A6A6ZJT2</accession>
<evidence type="ECO:0000256" key="4">
    <source>
        <dbReference type="ARBA" id="ARBA00008715"/>
    </source>
</evidence>
<dbReference type="InterPro" id="IPR004856">
    <property type="entry name" value="Glyco_trans_ALG6/ALG8"/>
</dbReference>
<evidence type="ECO:0000256" key="6">
    <source>
        <dbReference type="ARBA" id="ARBA00022679"/>
    </source>
</evidence>
<evidence type="ECO:0000256" key="8">
    <source>
        <dbReference type="ARBA" id="ARBA00022824"/>
    </source>
</evidence>
<feature type="transmembrane region" description="Helical" evidence="15">
    <location>
        <begin position="474"/>
        <end position="495"/>
    </location>
</feature>
<feature type="transmembrane region" description="Helical" evidence="15">
    <location>
        <begin position="222"/>
        <end position="243"/>
    </location>
</feature>
<evidence type="ECO:0000256" key="11">
    <source>
        <dbReference type="ARBA" id="ARBA00023242"/>
    </source>
</evidence>
<dbReference type="Pfam" id="PF03155">
    <property type="entry name" value="Alg6_Alg8"/>
    <property type="match status" value="1"/>
</dbReference>
<feature type="compositionally biased region" description="Basic residues" evidence="14">
    <location>
        <begin position="1563"/>
        <end position="1578"/>
    </location>
</feature>
<name>A0A6A6ZJT2_9PLEO</name>
<feature type="transmembrane region" description="Helical" evidence="15">
    <location>
        <begin position="447"/>
        <end position="467"/>
    </location>
</feature>